<evidence type="ECO:0008006" key="3">
    <source>
        <dbReference type="Google" id="ProtNLM"/>
    </source>
</evidence>
<reference evidence="2" key="1">
    <citation type="journal article" date="2019" name="Int. J. Syst. Evol. Microbiol.">
        <title>The Global Catalogue of Microorganisms (GCM) 10K type strain sequencing project: providing services to taxonomists for standard genome sequencing and annotation.</title>
        <authorList>
            <consortium name="The Broad Institute Genomics Platform"/>
            <consortium name="The Broad Institute Genome Sequencing Center for Infectious Disease"/>
            <person name="Wu L."/>
            <person name="Ma J."/>
        </authorList>
    </citation>
    <scope>NUCLEOTIDE SEQUENCE [LARGE SCALE GENOMIC DNA]</scope>
    <source>
        <strain evidence="2">KCTC 42730</strain>
    </source>
</reference>
<gene>
    <name evidence="1" type="ORF">ACFOEE_17445</name>
</gene>
<dbReference type="Proteomes" id="UP001595453">
    <property type="component" value="Unassembled WGS sequence"/>
</dbReference>
<accession>A0ABV7CP44</accession>
<comment type="caution">
    <text evidence="1">The sequence shown here is derived from an EMBL/GenBank/DDBJ whole genome shotgun (WGS) entry which is preliminary data.</text>
</comment>
<dbReference type="RefSeq" id="WP_377127312.1">
    <property type="nucleotide sequence ID" value="NZ_JBHRSD010000036.1"/>
</dbReference>
<proteinExistence type="predicted"/>
<name>A0ABV7CP44_9GAMM</name>
<keyword evidence="2" id="KW-1185">Reference proteome</keyword>
<dbReference type="SUPFAM" id="SSF53850">
    <property type="entry name" value="Periplasmic binding protein-like II"/>
    <property type="match status" value="1"/>
</dbReference>
<protein>
    <recommendedName>
        <fullName evidence="3">ABC transporter substrate-binding protein</fullName>
    </recommendedName>
</protein>
<organism evidence="1 2">
    <name type="scientific">Pseudoalteromonas fenneropenaei</name>
    <dbReference type="NCBI Taxonomy" id="1737459"/>
    <lineage>
        <taxon>Bacteria</taxon>
        <taxon>Pseudomonadati</taxon>
        <taxon>Pseudomonadota</taxon>
        <taxon>Gammaproteobacteria</taxon>
        <taxon>Alteromonadales</taxon>
        <taxon>Pseudoalteromonadaceae</taxon>
        <taxon>Pseudoalteromonas</taxon>
    </lineage>
</organism>
<evidence type="ECO:0000313" key="2">
    <source>
        <dbReference type="Proteomes" id="UP001595453"/>
    </source>
</evidence>
<evidence type="ECO:0000313" key="1">
    <source>
        <dbReference type="EMBL" id="MFC3034293.1"/>
    </source>
</evidence>
<dbReference type="EMBL" id="JBHRSD010000036">
    <property type="protein sequence ID" value="MFC3034293.1"/>
    <property type="molecule type" value="Genomic_DNA"/>
</dbReference>
<sequence>MLIRVVCLLFGLIAWQGQTALLMLSDDPKDKNLFSQQSSQDLASDSYQLLFAELPHYPVDIQIAPITRINTILNGNTPVCALSRIKTKLRQMYHLYSLPVHLFPSHRLYYYPVQQQIDPDLLNLHGELRGLTQLMSRYPKAVLAIETSKSYGPSLDAQIEQIPADQLLTRAGSDAYAAMIAMFEKKRSNFLIAYPSVFKQYAEANTLTQITSLSIAENPAYIPGHIACSKSPQTEAFLVAVNKALLKLYRSPEFLDMHLHYVPPSDKDMLMRRIGDLVLSAATP</sequence>